<dbReference type="InterPro" id="IPR052940">
    <property type="entry name" value="Carb_Esterase_6"/>
</dbReference>
<dbReference type="EMBL" id="JBHSGU010000005">
    <property type="protein sequence ID" value="MFC4701157.1"/>
    <property type="molecule type" value="Genomic_DNA"/>
</dbReference>
<sequence>MKRITLLLAVLGLLWSVSAYAQQADVYILAGQSNMMGHGTNENGLPSALRGKQNDLYVAGLVLDSGSSWVNIDAPNSNKYGNQLEFSGFGPEVTFARRISDSTGRPTFILKWALGGQNLDNDFLGNGGKGDNALYPYLVREKTKLEDSLQRQYGLSANYKAFVWMQGESDATPDLSTKYRNNLTTLFDKVRSDFGANIPVIVGRISDFTSSSDWNRVRNAQVNWTESDPNGYLVNTDDLAVYPDDRIHFNAQGLQDLGKRFADAYLNNVGGTDPVEPPNDAISGIKRIKDGWKGRYIHASSKSGWSVVQSAPLNANWSSQKWRFEQVSGTKYRIKNVWTQQYLTAASVNNWDDIYTAPLNTSWNSQKWNVTKVNGQYRLQNLWSKRYLHTNANDWSPIVQAPLETSWSSQKYSLENAN</sequence>
<proteinExistence type="predicted"/>
<dbReference type="Gene3D" id="2.80.10.50">
    <property type="match status" value="1"/>
</dbReference>
<dbReference type="PANTHER" id="PTHR31988">
    <property type="entry name" value="ESTERASE, PUTATIVE (DUF303)-RELATED"/>
    <property type="match status" value="1"/>
</dbReference>
<dbReference type="SUPFAM" id="SSF50370">
    <property type="entry name" value="Ricin B-like lectins"/>
    <property type="match status" value="1"/>
</dbReference>
<evidence type="ECO:0000256" key="2">
    <source>
        <dbReference type="SAM" id="SignalP"/>
    </source>
</evidence>
<dbReference type="InterPro" id="IPR036514">
    <property type="entry name" value="SGNH_hydro_sf"/>
</dbReference>
<dbReference type="InterPro" id="IPR035992">
    <property type="entry name" value="Ricin_B-like_lectins"/>
</dbReference>
<dbReference type="Proteomes" id="UP001595897">
    <property type="component" value="Unassembled WGS sequence"/>
</dbReference>
<evidence type="ECO:0000259" key="3">
    <source>
        <dbReference type="Pfam" id="PF03629"/>
    </source>
</evidence>
<keyword evidence="1" id="KW-0378">Hydrolase</keyword>
<keyword evidence="5" id="KW-1185">Reference proteome</keyword>
<dbReference type="InterPro" id="IPR005181">
    <property type="entry name" value="SASA"/>
</dbReference>
<evidence type="ECO:0000313" key="4">
    <source>
        <dbReference type="EMBL" id="MFC4701157.1"/>
    </source>
</evidence>
<evidence type="ECO:0000313" key="5">
    <source>
        <dbReference type="Proteomes" id="UP001595897"/>
    </source>
</evidence>
<dbReference type="Gene3D" id="3.40.50.1110">
    <property type="entry name" value="SGNH hydrolase"/>
    <property type="match status" value="1"/>
</dbReference>
<dbReference type="RefSeq" id="WP_382409332.1">
    <property type="nucleotide sequence ID" value="NZ_JBHSGU010000005.1"/>
</dbReference>
<name>A0ABV9LX71_9ALTE</name>
<keyword evidence="2" id="KW-0732">Signal</keyword>
<feature type="signal peptide" evidence="2">
    <location>
        <begin position="1"/>
        <end position="21"/>
    </location>
</feature>
<feature type="chain" id="PRO_5046242014" evidence="2">
    <location>
        <begin position="22"/>
        <end position="418"/>
    </location>
</feature>
<feature type="domain" description="Sialate O-acetylesterase" evidence="3">
    <location>
        <begin position="24"/>
        <end position="266"/>
    </location>
</feature>
<dbReference type="PANTHER" id="PTHR31988:SF19">
    <property type="entry name" value="9-O-ACETYL-N-ACETYLNEURAMINIC ACID DEACETYLASE-RELATED"/>
    <property type="match status" value="1"/>
</dbReference>
<organism evidence="4 5">
    <name type="scientific">Glaciecola siphonariae</name>
    <dbReference type="NCBI Taxonomy" id="521012"/>
    <lineage>
        <taxon>Bacteria</taxon>
        <taxon>Pseudomonadati</taxon>
        <taxon>Pseudomonadota</taxon>
        <taxon>Gammaproteobacteria</taxon>
        <taxon>Alteromonadales</taxon>
        <taxon>Alteromonadaceae</taxon>
        <taxon>Glaciecola</taxon>
    </lineage>
</organism>
<dbReference type="Pfam" id="PF03629">
    <property type="entry name" value="SASA"/>
    <property type="match status" value="1"/>
</dbReference>
<reference evidence="5" key="1">
    <citation type="journal article" date="2019" name="Int. J. Syst. Evol. Microbiol.">
        <title>The Global Catalogue of Microorganisms (GCM) 10K type strain sequencing project: providing services to taxonomists for standard genome sequencing and annotation.</title>
        <authorList>
            <consortium name="The Broad Institute Genomics Platform"/>
            <consortium name="The Broad Institute Genome Sequencing Center for Infectious Disease"/>
            <person name="Wu L."/>
            <person name="Ma J."/>
        </authorList>
    </citation>
    <scope>NUCLEOTIDE SEQUENCE [LARGE SCALE GENOMIC DNA]</scope>
    <source>
        <strain evidence="5">KACC 12507</strain>
    </source>
</reference>
<dbReference type="CDD" id="cd23432">
    <property type="entry name" value="beta-trefoil_Ricin_EndoBetaGal-like"/>
    <property type="match status" value="1"/>
</dbReference>
<dbReference type="SUPFAM" id="SSF52266">
    <property type="entry name" value="SGNH hydrolase"/>
    <property type="match status" value="1"/>
</dbReference>
<evidence type="ECO:0000256" key="1">
    <source>
        <dbReference type="ARBA" id="ARBA00022801"/>
    </source>
</evidence>
<comment type="caution">
    <text evidence="4">The sequence shown here is derived from an EMBL/GenBank/DDBJ whole genome shotgun (WGS) entry which is preliminary data.</text>
</comment>
<accession>A0ABV9LX71</accession>
<protein>
    <submittedName>
        <fullName evidence="4">Sialate O-acetylesterase</fullName>
    </submittedName>
</protein>
<gene>
    <name evidence="4" type="ORF">ACFO4O_13365</name>
</gene>